<name>A0A1G8QU50_BACOV</name>
<gene>
    <name evidence="1" type="ORF">SAMN05192582_11189</name>
</gene>
<dbReference type="AlphaFoldDB" id="A0A1G8QU50"/>
<dbReference type="Proteomes" id="UP000181870">
    <property type="component" value="Unassembled WGS sequence"/>
</dbReference>
<evidence type="ECO:0000313" key="1">
    <source>
        <dbReference type="EMBL" id="SDJ08226.1"/>
    </source>
</evidence>
<evidence type="ECO:0000313" key="2">
    <source>
        <dbReference type="Proteomes" id="UP000181870"/>
    </source>
</evidence>
<protein>
    <submittedName>
        <fullName evidence="1">Uncharacterized protein</fullName>
    </submittedName>
</protein>
<reference evidence="1 2" key="1">
    <citation type="submission" date="2016-10" db="EMBL/GenBank/DDBJ databases">
        <authorList>
            <person name="de Groot N.N."/>
        </authorList>
    </citation>
    <scope>NUCLEOTIDE SEQUENCE [LARGE SCALE GENOMIC DNA]</scope>
    <source>
        <strain evidence="1 2">NLAE-zl-C57</strain>
    </source>
</reference>
<proteinExistence type="predicted"/>
<dbReference type="EMBL" id="FNDO01000118">
    <property type="protein sequence ID" value="SDJ08226.1"/>
    <property type="molecule type" value="Genomic_DNA"/>
</dbReference>
<accession>A0A1G8QU50</accession>
<sequence length="36" mass="4149">MRKATEISLNLYHAGYQQIAYLGNSAQISFLLYITR</sequence>
<organism evidence="1 2">
    <name type="scientific">Bacteroides ovatus</name>
    <dbReference type="NCBI Taxonomy" id="28116"/>
    <lineage>
        <taxon>Bacteria</taxon>
        <taxon>Pseudomonadati</taxon>
        <taxon>Bacteroidota</taxon>
        <taxon>Bacteroidia</taxon>
        <taxon>Bacteroidales</taxon>
        <taxon>Bacteroidaceae</taxon>
        <taxon>Bacteroides</taxon>
    </lineage>
</organism>